<organism evidence="1">
    <name type="scientific">Anguilla anguilla</name>
    <name type="common">European freshwater eel</name>
    <name type="synonym">Muraena anguilla</name>
    <dbReference type="NCBI Taxonomy" id="7936"/>
    <lineage>
        <taxon>Eukaryota</taxon>
        <taxon>Metazoa</taxon>
        <taxon>Chordata</taxon>
        <taxon>Craniata</taxon>
        <taxon>Vertebrata</taxon>
        <taxon>Euteleostomi</taxon>
        <taxon>Actinopterygii</taxon>
        <taxon>Neopterygii</taxon>
        <taxon>Teleostei</taxon>
        <taxon>Anguilliformes</taxon>
        <taxon>Anguillidae</taxon>
        <taxon>Anguilla</taxon>
    </lineage>
</organism>
<reference evidence="1" key="1">
    <citation type="submission" date="2014-11" db="EMBL/GenBank/DDBJ databases">
        <authorList>
            <person name="Amaro Gonzalez C."/>
        </authorList>
    </citation>
    <scope>NUCLEOTIDE SEQUENCE</scope>
</reference>
<evidence type="ECO:0000313" key="1">
    <source>
        <dbReference type="EMBL" id="JAH41318.1"/>
    </source>
</evidence>
<name>A0A0E9SLF8_ANGAN</name>
<dbReference type="EMBL" id="GBXM01067259">
    <property type="protein sequence ID" value="JAH41318.1"/>
    <property type="molecule type" value="Transcribed_RNA"/>
</dbReference>
<accession>A0A0E9SLF8</accession>
<dbReference type="AlphaFoldDB" id="A0A0E9SLF8"/>
<proteinExistence type="predicted"/>
<sequence>MFGSKSVMVRQYSSFYTI</sequence>
<reference evidence="1" key="2">
    <citation type="journal article" date="2015" name="Fish Shellfish Immunol.">
        <title>Early steps in the European eel (Anguilla anguilla)-Vibrio vulnificus interaction in the gills: Role of the RtxA13 toxin.</title>
        <authorList>
            <person name="Callol A."/>
            <person name="Pajuelo D."/>
            <person name="Ebbesson L."/>
            <person name="Teles M."/>
            <person name="MacKenzie S."/>
            <person name="Amaro C."/>
        </authorList>
    </citation>
    <scope>NUCLEOTIDE SEQUENCE</scope>
</reference>
<protein>
    <submittedName>
        <fullName evidence="1">Uncharacterized protein</fullName>
    </submittedName>
</protein>